<protein>
    <recommendedName>
        <fullName evidence="2">ATPase BadF/BadG/BcrA/BcrD type domain-containing protein</fullName>
    </recommendedName>
</protein>
<evidence type="ECO:0000259" key="2">
    <source>
        <dbReference type="Pfam" id="PF01869"/>
    </source>
</evidence>
<dbReference type="Proteomes" id="UP001501736">
    <property type="component" value="Unassembled WGS sequence"/>
</dbReference>
<evidence type="ECO:0000313" key="3">
    <source>
        <dbReference type="EMBL" id="GAA3286486.1"/>
    </source>
</evidence>
<name>A0ABP6RFT1_9MICC</name>
<dbReference type="InterPro" id="IPR052519">
    <property type="entry name" value="Euk-type_GlcNAc_Kinase"/>
</dbReference>
<proteinExistence type="predicted"/>
<keyword evidence="4" id="KW-1185">Reference proteome</keyword>
<feature type="domain" description="ATPase BadF/BadG/BcrA/BcrD type" evidence="2">
    <location>
        <begin position="43"/>
        <end position="323"/>
    </location>
</feature>
<organism evidence="3 4">
    <name type="scientific">Nesterenkonia halobia</name>
    <dbReference type="NCBI Taxonomy" id="37922"/>
    <lineage>
        <taxon>Bacteria</taxon>
        <taxon>Bacillati</taxon>
        <taxon>Actinomycetota</taxon>
        <taxon>Actinomycetes</taxon>
        <taxon>Micrococcales</taxon>
        <taxon>Micrococcaceae</taxon>
        <taxon>Nesterenkonia</taxon>
    </lineage>
</organism>
<dbReference type="Gene3D" id="3.30.420.40">
    <property type="match status" value="2"/>
</dbReference>
<sequence length="350" mass="35901">MDGMPERRSGPGRSRQELDVTSAARDADAAQQASSAQEALLALDAGQTSTKARIVAPDGGRRDLRLDGVRTDRPLPLQLRERIREAIAESGTSIGTVAVGVSGLTDAARDVVELLEDVAPAAGSPHTALLTHDSVTSALGALGDARGAVVAVGTGVVTLGLGRDAVARVDGWGHIMGDAGSAHWIGQQALIRVMRAHDGRGPATALTEAVRRRWADLESAYIALQSDPRQVSIVASFAADVSRLAADDAVAAAICAEAAEELVTSAVTALRQVGEADDASTDVAVTGGVFDAAAIREQFTARLAEEIPSARVVSARGEGVDGAEQLVGLGAGHPLQSRIARASRDAGAVR</sequence>
<evidence type="ECO:0000256" key="1">
    <source>
        <dbReference type="SAM" id="MobiDB-lite"/>
    </source>
</evidence>
<dbReference type="Pfam" id="PF01869">
    <property type="entry name" value="BcrAD_BadFG"/>
    <property type="match status" value="1"/>
</dbReference>
<accession>A0ABP6RFT1</accession>
<feature type="compositionally biased region" description="Basic and acidic residues" evidence="1">
    <location>
        <begin position="1"/>
        <end position="18"/>
    </location>
</feature>
<reference evidence="4" key="1">
    <citation type="journal article" date="2019" name="Int. J. Syst. Evol. Microbiol.">
        <title>The Global Catalogue of Microorganisms (GCM) 10K type strain sequencing project: providing services to taxonomists for standard genome sequencing and annotation.</title>
        <authorList>
            <consortium name="The Broad Institute Genomics Platform"/>
            <consortium name="The Broad Institute Genome Sequencing Center for Infectious Disease"/>
            <person name="Wu L."/>
            <person name="Ma J."/>
        </authorList>
    </citation>
    <scope>NUCLEOTIDE SEQUENCE [LARGE SCALE GENOMIC DNA]</scope>
    <source>
        <strain evidence="4">JCM 11483</strain>
    </source>
</reference>
<gene>
    <name evidence="3" type="ORF">GCM10020260_21310</name>
</gene>
<dbReference type="InterPro" id="IPR002731">
    <property type="entry name" value="ATPase_BadF"/>
</dbReference>
<dbReference type="PANTHER" id="PTHR43190:SF3">
    <property type="entry name" value="N-ACETYL-D-GLUCOSAMINE KINASE"/>
    <property type="match status" value="1"/>
</dbReference>
<comment type="caution">
    <text evidence="3">The sequence shown here is derived from an EMBL/GenBank/DDBJ whole genome shotgun (WGS) entry which is preliminary data.</text>
</comment>
<dbReference type="EMBL" id="BAAAYG010000009">
    <property type="protein sequence ID" value="GAA3286486.1"/>
    <property type="molecule type" value="Genomic_DNA"/>
</dbReference>
<feature type="region of interest" description="Disordered" evidence="1">
    <location>
        <begin position="1"/>
        <end position="32"/>
    </location>
</feature>
<dbReference type="PANTHER" id="PTHR43190">
    <property type="entry name" value="N-ACETYL-D-GLUCOSAMINE KINASE"/>
    <property type="match status" value="1"/>
</dbReference>
<dbReference type="SUPFAM" id="SSF53067">
    <property type="entry name" value="Actin-like ATPase domain"/>
    <property type="match status" value="2"/>
</dbReference>
<evidence type="ECO:0000313" key="4">
    <source>
        <dbReference type="Proteomes" id="UP001501736"/>
    </source>
</evidence>
<dbReference type="InterPro" id="IPR043129">
    <property type="entry name" value="ATPase_NBD"/>
</dbReference>